<dbReference type="PANTHER" id="PTHR42834">
    <property type="entry name" value="ENDONUCLEASE/EXONUCLEASE/PHOSPHATASE FAMILY PROTEIN (AFU_ORTHOLOGUE AFUA_3G09210)"/>
    <property type="match status" value="1"/>
</dbReference>
<keyword evidence="2" id="KW-0255">Endonuclease</keyword>
<organism evidence="2 3">
    <name type="scientific">Coraliomargarita algicola</name>
    <dbReference type="NCBI Taxonomy" id="3092156"/>
    <lineage>
        <taxon>Bacteria</taxon>
        <taxon>Pseudomonadati</taxon>
        <taxon>Verrucomicrobiota</taxon>
        <taxon>Opitutia</taxon>
        <taxon>Puniceicoccales</taxon>
        <taxon>Coraliomargaritaceae</taxon>
        <taxon>Coraliomargarita</taxon>
    </lineage>
</organism>
<dbReference type="InterPro" id="IPR036691">
    <property type="entry name" value="Endo/exonu/phosph_ase_sf"/>
</dbReference>
<keyword evidence="3" id="KW-1185">Reference proteome</keyword>
<dbReference type="RefSeq" id="WP_319833251.1">
    <property type="nucleotide sequence ID" value="NZ_CP138858.1"/>
</dbReference>
<gene>
    <name evidence="2" type="ORF">SH580_01585</name>
</gene>
<dbReference type="SUPFAM" id="SSF56219">
    <property type="entry name" value="DNase I-like"/>
    <property type="match status" value="1"/>
</dbReference>
<dbReference type="InterPro" id="IPR005135">
    <property type="entry name" value="Endo/exonuclease/phosphatase"/>
</dbReference>
<dbReference type="Gene3D" id="3.60.10.10">
    <property type="entry name" value="Endonuclease/exonuclease/phosphatase"/>
    <property type="match status" value="1"/>
</dbReference>
<evidence type="ECO:0000313" key="3">
    <source>
        <dbReference type="Proteomes" id="UP001324993"/>
    </source>
</evidence>
<accession>A0ABZ0RJZ6</accession>
<keyword evidence="2" id="KW-0540">Nuclease</keyword>
<proteinExistence type="predicted"/>
<keyword evidence="2" id="KW-0378">Hydrolase</keyword>
<name>A0ABZ0RJZ6_9BACT</name>
<evidence type="ECO:0000259" key="1">
    <source>
        <dbReference type="Pfam" id="PF03372"/>
    </source>
</evidence>
<evidence type="ECO:0000313" key="2">
    <source>
        <dbReference type="EMBL" id="WPJ96392.1"/>
    </source>
</evidence>
<protein>
    <submittedName>
        <fullName evidence="2">Endonuclease/exonuclease/phosphatase family protein</fullName>
    </submittedName>
</protein>
<dbReference type="Proteomes" id="UP001324993">
    <property type="component" value="Chromosome"/>
</dbReference>
<reference evidence="2 3" key="1">
    <citation type="submission" date="2023-11" db="EMBL/GenBank/DDBJ databases">
        <title>Coraliomargarita sp. nov., isolated from marine algae.</title>
        <authorList>
            <person name="Lee J.K."/>
            <person name="Baek J.H."/>
            <person name="Kim J.M."/>
            <person name="Choi D.G."/>
            <person name="Jeon C.O."/>
        </authorList>
    </citation>
    <scope>NUCLEOTIDE SEQUENCE [LARGE SCALE GENOMIC DNA]</scope>
    <source>
        <strain evidence="2 3">J2-16</strain>
    </source>
</reference>
<dbReference type="PANTHER" id="PTHR42834:SF1">
    <property type="entry name" value="ENDONUCLEASE_EXONUCLEASE_PHOSPHATASE FAMILY PROTEIN (AFU_ORTHOLOGUE AFUA_3G09210)"/>
    <property type="match status" value="1"/>
</dbReference>
<dbReference type="EMBL" id="CP138858">
    <property type="protein sequence ID" value="WPJ96392.1"/>
    <property type="molecule type" value="Genomic_DNA"/>
</dbReference>
<dbReference type="Pfam" id="PF03372">
    <property type="entry name" value="Exo_endo_phos"/>
    <property type="match status" value="1"/>
</dbReference>
<dbReference type="GO" id="GO:0004519">
    <property type="term" value="F:endonuclease activity"/>
    <property type="evidence" value="ECO:0007669"/>
    <property type="project" value="UniProtKB-KW"/>
</dbReference>
<feature type="domain" description="Endonuclease/exonuclease/phosphatase" evidence="1">
    <location>
        <begin position="30"/>
        <end position="291"/>
    </location>
</feature>
<sequence>MQRILRYHFVGMVLLTLCSIVSAGEELRIATYNLNNYLVMDRHVGARWRPSYPKPEGEKAIVRQIIKDVSPDVLVLQEMGPLDFLEELRADLAREGMHFEYAVHMQGADPDRHVAVLSKRAPQSVVKHSDLSFKYIETRELVKRGMLEMTFELGGGERFQLFALHLKSRYTDVKADENSEMRRVREAEACRNRVIERTYESNRSNFLIVGDFNDHPASAPLRRFYRRGNLEIGSLVPAADSRGEEWTYYYDKEARYESVDGFIASPNMMSRIKAGRAQIVDSPGALSGSDHRMVYLDLAEPFSVETAPND</sequence>